<gene>
    <name evidence="2" type="ORF">JAO78_008130</name>
</gene>
<evidence type="ECO:0000313" key="3">
    <source>
        <dbReference type="Proteomes" id="UP000633814"/>
    </source>
</evidence>
<reference evidence="2 3" key="1">
    <citation type="submission" date="2021-10" db="EMBL/GenBank/DDBJ databases">
        <title>Alishewanella koreense sp. nov. isolated from seawater of southwestern coast in South Korea and the proposal for the reclassification of Rheinheimera perlucida and Rheinheimera tuosuensis as Arsukibacterium perlucida and Arsukibacterium tuosuensis.</title>
        <authorList>
            <person name="Kim K.H."/>
            <person name="Ruan W."/>
            <person name="Kim K.R."/>
            <person name="Baek J.H."/>
            <person name="Jeon C.O."/>
        </authorList>
    </citation>
    <scope>NUCLEOTIDE SEQUENCE [LARGE SCALE GENOMIC DNA]</scope>
    <source>
        <strain evidence="2 3">16-MA</strain>
    </source>
</reference>
<keyword evidence="3" id="KW-1185">Reference proteome</keyword>
<feature type="compositionally biased region" description="Low complexity" evidence="1">
    <location>
        <begin position="57"/>
        <end position="66"/>
    </location>
</feature>
<accession>A0ABS8C388</accession>
<feature type="region of interest" description="Disordered" evidence="1">
    <location>
        <begin position="55"/>
        <end position="106"/>
    </location>
</feature>
<feature type="compositionally biased region" description="Polar residues" evidence="1">
    <location>
        <begin position="67"/>
        <end position="104"/>
    </location>
</feature>
<protein>
    <submittedName>
        <fullName evidence="2">Uncharacterized protein</fullName>
    </submittedName>
</protein>
<dbReference type="EMBL" id="JAEINI020000004">
    <property type="protein sequence ID" value="MCB5226781.1"/>
    <property type="molecule type" value="Genomic_DNA"/>
</dbReference>
<proteinExistence type="predicted"/>
<comment type="caution">
    <text evidence="2">The sequence shown here is derived from an EMBL/GenBank/DDBJ whole genome shotgun (WGS) entry which is preliminary data.</text>
</comment>
<sequence length="136" mass="14795">MSSLSTGNFPVNTLLRQQTVRQAELAEQQARALETQAAAKRREARQAEAAAKRLDAEANVAENEANTLQQNLNAAEQLSQSNQQNGERFQQSINRQFTQNSTAEPDNKANALTIEINNLVNGSSGEKSGSLINTVI</sequence>
<organism evidence="2 3">
    <name type="scientific">Alishewanella maricola</name>
    <dbReference type="NCBI Taxonomy" id="2795740"/>
    <lineage>
        <taxon>Bacteria</taxon>
        <taxon>Pseudomonadati</taxon>
        <taxon>Pseudomonadota</taxon>
        <taxon>Gammaproteobacteria</taxon>
        <taxon>Alteromonadales</taxon>
        <taxon>Alteromonadaceae</taxon>
        <taxon>Alishewanella</taxon>
    </lineage>
</organism>
<name>A0ABS8C388_9ALTE</name>
<evidence type="ECO:0000313" key="2">
    <source>
        <dbReference type="EMBL" id="MCB5226781.1"/>
    </source>
</evidence>
<dbReference type="Proteomes" id="UP000633814">
    <property type="component" value="Unassembled WGS sequence"/>
</dbReference>
<dbReference type="RefSeq" id="WP_226750876.1">
    <property type="nucleotide sequence ID" value="NZ_JAEINI020000004.1"/>
</dbReference>
<evidence type="ECO:0000256" key="1">
    <source>
        <dbReference type="SAM" id="MobiDB-lite"/>
    </source>
</evidence>